<dbReference type="InterPro" id="IPR020449">
    <property type="entry name" value="Tscrpt_reg_AraC-type_HTH"/>
</dbReference>
<dbReference type="AlphaFoldDB" id="A0A212KYM9"/>
<dbReference type="SUPFAM" id="SSF46689">
    <property type="entry name" value="Homeodomain-like"/>
    <property type="match status" value="1"/>
</dbReference>
<evidence type="ECO:0000259" key="8">
    <source>
        <dbReference type="PROSITE" id="PS01124"/>
    </source>
</evidence>
<dbReference type="Pfam" id="PF02805">
    <property type="entry name" value="Ada_Zn_binding"/>
    <property type="match status" value="1"/>
</dbReference>
<keyword evidence="6" id="KW-0804">Transcription</keyword>
<evidence type="ECO:0000256" key="6">
    <source>
        <dbReference type="ARBA" id="ARBA00023163"/>
    </source>
</evidence>
<dbReference type="SMART" id="SM00342">
    <property type="entry name" value="HTH_ARAC"/>
    <property type="match status" value="1"/>
</dbReference>
<dbReference type="SUPFAM" id="SSF57884">
    <property type="entry name" value="Ada DNA repair protein, N-terminal domain (N-Ada 10)"/>
    <property type="match status" value="1"/>
</dbReference>
<proteinExistence type="predicted"/>
<dbReference type="Gene3D" id="3.40.10.10">
    <property type="entry name" value="DNA Methylphosphotriester Repair Domain"/>
    <property type="match status" value="1"/>
</dbReference>
<name>A0A212KYM9_9BACT</name>
<accession>A0A212KYM9</accession>
<dbReference type="InterPro" id="IPR009057">
    <property type="entry name" value="Homeodomain-like_sf"/>
</dbReference>
<dbReference type="GO" id="GO:0043565">
    <property type="term" value="F:sequence-specific DNA binding"/>
    <property type="evidence" value="ECO:0007669"/>
    <property type="project" value="InterPro"/>
</dbReference>
<dbReference type="GO" id="GO:0032259">
    <property type="term" value="P:methylation"/>
    <property type="evidence" value="ECO:0007669"/>
    <property type="project" value="UniProtKB-KW"/>
</dbReference>
<keyword evidence="2" id="KW-0808">Transferase</keyword>
<evidence type="ECO:0000256" key="7">
    <source>
        <dbReference type="SAM" id="Phobius"/>
    </source>
</evidence>
<dbReference type="PRINTS" id="PR00032">
    <property type="entry name" value="HTHARAC"/>
</dbReference>
<dbReference type="GO" id="GO:0003700">
    <property type="term" value="F:DNA-binding transcription factor activity"/>
    <property type="evidence" value="ECO:0007669"/>
    <property type="project" value="InterPro"/>
</dbReference>
<reference evidence="9" key="1">
    <citation type="submission" date="2016-08" db="EMBL/GenBank/DDBJ databases">
        <authorList>
            <person name="Seilhamer J.J."/>
        </authorList>
    </citation>
    <scope>NUCLEOTIDE SEQUENCE</scope>
    <source>
        <strain evidence="9">86-1</strain>
    </source>
</reference>
<keyword evidence="3" id="KW-0805">Transcription regulation</keyword>
<dbReference type="PANTHER" id="PTHR46796">
    <property type="entry name" value="HTH-TYPE TRANSCRIPTIONAL ACTIVATOR RHAS-RELATED"/>
    <property type="match status" value="1"/>
</dbReference>
<gene>
    <name evidence="9" type="ORF">KL86DES1_10272</name>
</gene>
<evidence type="ECO:0000313" key="9">
    <source>
        <dbReference type="EMBL" id="SCM70229.1"/>
    </source>
</evidence>
<dbReference type="Gene3D" id="1.10.10.60">
    <property type="entry name" value="Homeodomain-like"/>
    <property type="match status" value="2"/>
</dbReference>
<sequence>MTEFSDDTMWQAVVDCDSAYDGKFFYGVKTVGVYCRPSCRSKTPRRKNAVYFMTEEEAVHAGFRPCKRCRPELCGQAPVAGLAAQAKKLMDDHYGERTLLMAELKKLGVTQSHLAAIFRQKYGMPPTRYLASIREQQAKKMLAATDTPIIDVAAAIGFASLAAFYAFFKKQAGTTPHRFRVQSKSQVA</sequence>
<evidence type="ECO:0000256" key="1">
    <source>
        <dbReference type="ARBA" id="ARBA00001947"/>
    </source>
</evidence>
<dbReference type="PIRSF" id="PIRSF000408">
    <property type="entry name" value="Alkyltransferas_AdaA"/>
    <property type="match status" value="1"/>
</dbReference>
<evidence type="ECO:0000256" key="2">
    <source>
        <dbReference type="ARBA" id="ARBA00022603"/>
    </source>
</evidence>
<keyword evidence="7" id="KW-0812">Transmembrane</keyword>
<comment type="cofactor">
    <cofactor evidence="1">
        <name>Zn(2+)</name>
        <dbReference type="ChEBI" id="CHEBI:29105"/>
    </cofactor>
</comment>
<evidence type="ECO:0000256" key="3">
    <source>
        <dbReference type="ARBA" id="ARBA00023015"/>
    </source>
</evidence>
<dbReference type="PANTHER" id="PTHR46796:SF2">
    <property type="entry name" value="TRANSCRIPTIONAL REGULATORY PROTEIN"/>
    <property type="match status" value="1"/>
</dbReference>
<evidence type="ECO:0000256" key="5">
    <source>
        <dbReference type="ARBA" id="ARBA00023159"/>
    </source>
</evidence>
<dbReference type="InterPro" id="IPR016220">
    <property type="entry name" value="Me-P-triester_DNA_alkyl-Trfase"/>
</dbReference>
<dbReference type="InterPro" id="IPR018060">
    <property type="entry name" value="HTH_AraC"/>
</dbReference>
<feature type="transmembrane region" description="Helical" evidence="7">
    <location>
        <begin position="149"/>
        <end position="168"/>
    </location>
</feature>
<keyword evidence="4" id="KW-0238">DNA-binding</keyword>
<evidence type="ECO:0000256" key="4">
    <source>
        <dbReference type="ARBA" id="ARBA00023125"/>
    </source>
</evidence>
<dbReference type="InterPro" id="IPR050204">
    <property type="entry name" value="AraC_XylS_family_regulators"/>
</dbReference>
<dbReference type="GO" id="GO:0006281">
    <property type="term" value="P:DNA repair"/>
    <property type="evidence" value="ECO:0007669"/>
    <property type="project" value="InterPro"/>
</dbReference>
<dbReference type="EMBL" id="FMJC01000001">
    <property type="protein sequence ID" value="SCM70229.1"/>
    <property type="molecule type" value="Genomic_DNA"/>
</dbReference>
<dbReference type="GO" id="GO:0008168">
    <property type="term" value="F:methyltransferase activity"/>
    <property type="evidence" value="ECO:0007669"/>
    <property type="project" value="UniProtKB-KW"/>
</dbReference>
<organism evidence="9">
    <name type="scientific">uncultured Desulfovibrio sp</name>
    <dbReference type="NCBI Taxonomy" id="167968"/>
    <lineage>
        <taxon>Bacteria</taxon>
        <taxon>Pseudomonadati</taxon>
        <taxon>Thermodesulfobacteriota</taxon>
        <taxon>Desulfovibrionia</taxon>
        <taxon>Desulfovibrionales</taxon>
        <taxon>Desulfovibrionaceae</taxon>
        <taxon>Desulfovibrio</taxon>
        <taxon>environmental samples</taxon>
    </lineage>
</organism>
<feature type="domain" description="HTH araC/xylS-type" evidence="8">
    <location>
        <begin position="84"/>
        <end position="182"/>
    </location>
</feature>
<dbReference type="Pfam" id="PF12833">
    <property type="entry name" value="HTH_18"/>
    <property type="match status" value="1"/>
</dbReference>
<dbReference type="InterPro" id="IPR035451">
    <property type="entry name" value="Ada-like_dom_sf"/>
</dbReference>
<protein>
    <submittedName>
        <fullName evidence="9">Adenosine deaminase</fullName>
    </submittedName>
</protein>
<keyword evidence="7" id="KW-0472">Membrane</keyword>
<keyword evidence="7" id="KW-1133">Transmembrane helix</keyword>
<dbReference type="PROSITE" id="PS01124">
    <property type="entry name" value="HTH_ARAC_FAMILY_2"/>
    <property type="match status" value="1"/>
</dbReference>
<dbReference type="InterPro" id="IPR004026">
    <property type="entry name" value="Ada_DNA_repair_Zn-bd"/>
</dbReference>
<dbReference type="GO" id="GO:0008270">
    <property type="term" value="F:zinc ion binding"/>
    <property type="evidence" value="ECO:0007669"/>
    <property type="project" value="InterPro"/>
</dbReference>
<keyword evidence="5" id="KW-0010">Activator</keyword>
<keyword evidence="2" id="KW-0489">Methyltransferase</keyword>